<dbReference type="Proteomes" id="UP000683360">
    <property type="component" value="Unassembled WGS sequence"/>
</dbReference>
<organism evidence="2 3">
    <name type="scientific">Mytilus edulis</name>
    <name type="common">Blue mussel</name>
    <dbReference type="NCBI Taxonomy" id="6550"/>
    <lineage>
        <taxon>Eukaryota</taxon>
        <taxon>Metazoa</taxon>
        <taxon>Spiralia</taxon>
        <taxon>Lophotrochozoa</taxon>
        <taxon>Mollusca</taxon>
        <taxon>Bivalvia</taxon>
        <taxon>Autobranchia</taxon>
        <taxon>Pteriomorphia</taxon>
        <taxon>Mytilida</taxon>
        <taxon>Mytiloidea</taxon>
        <taxon>Mytilidae</taxon>
        <taxon>Mytilinae</taxon>
        <taxon>Mytilus</taxon>
    </lineage>
</organism>
<feature type="compositionally biased region" description="Acidic residues" evidence="1">
    <location>
        <begin position="80"/>
        <end position="93"/>
    </location>
</feature>
<feature type="compositionally biased region" description="Basic and acidic residues" evidence="1">
    <location>
        <begin position="67"/>
        <end position="78"/>
    </location>
</feature>
<proteinExistence type="predicted"/>
<dbReference type="EMBL" id="CAJPWZ010001100">
    <property type="protein sequence ID" value="CAG2208058.1"/>
    <property type="molecule type" value="Genomic_DNA"/>
</dbReference>
<evidence type="ECO:0000313" key="3">
    <source>
        <dbReference type="Proteomes" id="UP000683360"/>
    </source>
</evidence>
<protein>
    <submittedName>
        <fullName evidence="2">Uncharacterized protein</fullName>
    </submittedName>
</protein>
<comment type="caution">
    <text evidence="2">The sequence shown here is derived from an EMBL/GenBank/DDBJ whole genome shotgun (WGS) entry which is preliminary data.</text>
</comment>
<reference evidence="2" key="1">
    <citation type="submission" date="2021-03" db="EMBL/GenBank/DDBJ databases">
        <authorList>
            <person name="Bekaert M."/>
        </authorList>
    </citation>
    <scope>NUCLEOTIDE SEQUENCE</scope>
</reference>
<evidence type="ECO:0000256" key="1">
    <source>
        <dbReference type="SAM" id="MobiDB-lite"/>
    </source>
</evidence>
<dbReference type="AlphaFoldDB" id="A0A8S3RJ11"/>
<name>A0A8S3RJ11_MYTED</name>
<accession>A0A8S3RJ11</accession>
<keyword evidence="3" id="KW-1185">Reference proteome</keyword>
<sequence length="180" mass="20040">MHLFVFTAVVFIGAQRKDRECRQDYRQVICQAEAPDLDLDIQYGKTNEPMDSLSHASGGDSELDEPMGSRERSCKWWDSESPDDSLTELDEPMDSPGHASCGDSESPDDSLTELESKTNYDDAIILSKAAQMVQMDMMILQFIFKGTLETGCQQNSFPQSLKTLVGMIIGEPNIVMQSSN</sequence>
<gene>
    <name evidence="2" type="ORF">MEDL_22269</name>
</gene>
<feature type="region of interest" description="Disordered" evidence="1">
    <location>
        <begin position="42"/>
        <end position="113"/>
    </location>
</feature>
<evidence type="ECO:0000313" key="2">
    <source>
        <dbReference type="EMBL" id="CAG2208058.1"/>
    </source>
</evidence>